<name>A0A098BFV2_9NOCA</name>
<reference evidence="2 3" key="1">
    <citation type="journal article" date="2014" name="Genome Announc.">
        <title>Draft Genome Sequence of Propane- and Butane-Oxidizing Actinobacterium Rhodococcus ruber IEGM 231.</title>
        <authorList>
            <person name="Ivshina I.B."/>
            <person name="Kuyukina M.S."/>
            <person name="Krivoruchko A.V."/>
            <person name="Barbe V."/>
            <person name="Fischer C."/>
        </authorList>
    </citation>
    <scope>NUCLEOTIDE SEQUENCE [LARGE SCALE GENOMIC DNA]</scope>
</reference>
<gene>
    <name evidence="2" type="ORF">RHRU231_200045</name>
</gene>
<protein>
    <recommendedName>
        <fullName evidence="1">DnaJ homologue subfamily C member 28 conserved domain-containing protein</fullName>
    </recommendedName>
</protein>
<dbReference type="Pfam" id="PF09350">
    <property type="entry name" value="DJC28_CD"/>
    <property type="match status" value="1"/>
</dbReference>
<dbReference type="InterPro" id="IPR018961">
    <property type="entry name" value="DnaJ_homolog_subfam-C_membr-28"/>
</dbReference>
<evidence type="ECO:0000313" key="3">
    <source>
        <dbReference type="Proteomes" id="UP000042997"/>
    </source>
</evidence>
<dbReference type="RefSeq" id="WP_040269963.1">
    <property type="nucleotide sequence ID" value="NZ_JAJNCM010000001.1"/>
</dbReference>
<dbReference type="OrthoDB" id="3395286at2"/>
<feature type="domain" description="DnaJ homologue subfamily C member 28 conserved" evidence="1">
    <location>
        <begin position="14"/>
        <end position="82"/>
    </location>
</feature>
<proteinExistence type="predicted"/>
<dbReference type="EMBL" id="CCSD01000029">
    <property type="protein sequence ID" value="CDZ87062.1"/>
    <property type="molecule type" value="Genomic_DNA"/>
</dbReference>
<accession>A0A098BFV2</accession>
<dbReference type="AlphaFoldDB" id="A0A098BFV2"/>
<dbReference type="Proteomes" id="UP000042997">
    <property type="component" value="Unassembled WGS sequence"/>
</dbReference>
<organism evidence="2 3">
    <name type="scientific">Rhodococcus ruber</name>
    <dbReference type="NCBI Taxonomy" id="1830"/>
    <lineage>
        <taxon>Bacteria</taxon>
        <taxon>Bacillati</taxon>
        <taxon>Actinomycetota</taxon>
        <taxon>Actinomycetes</taxon>
        <taxon>Mycobacteriales</taxon>
        <taxon>Nocardiaceae</taxon>
        <taxon>Rhodococcus</taxon>
    </lineage>
</organism>
<dbReference type="eggNOG" id="ENOG50318KY">
    <property type="taxonomic scope" value="Bacteria"/>
</dbReference>
<sequence>MTERKRPDTTFESWIERQIRVAQERGDFDNLRGAGKPIPHRSDDELWWVKDYLRREGLSTEALLPPPLQLRKEVERLRDTVRDVPSEPAVRQIVRELNRRIVDCLRAPSGPLVPVHRVDPEAVVRQWAADRAELRSTRAERAAAAAAALREYTAEPPRRRWWHRILGIRPAET</sequence>
<evidence type="ECO:0000313" key="2">
    <source>
        <dbReference type="EMBL" id="CDZ87062.1"/>
    </source>
</evidence>
<evidence type="ECO:0000259" key="1">
    <source>
        <dbReference type="Pfam" id="PF09350"/>
    </source>
</evidence>